<dbReference type="EMBL" id="CAJNOR010007302">
    <property type="protein sequence ID" value="CAF1614744.1"/>
    <property type="molecule type" value="Genomic_DNA"/>
</dbReference>
<sequence>MRHTKCVYAPDSKSWSWDHLSPFVTERCVFFGDFNVDFEQDKAKADLFTDWLDKLSLTPYFTALHTSKRSKRKIDYALTSGFSIALQTYEGNSSSDHKPILAVLPTSKKETIFARNVHWNVFTLFCEYVFPQWEKIWHLNEMNKVYEDYTSFLALLTARCTVMFPLDKYRIALPKNLRAYMSHTRALSFKQKRSGDTHLRNTIYHRRKAAKFELKRFLSNHLAESLAVRNTSSPRSISFWSKVKRSMKSASSSLHGFIVQNNDVIKDRKKMCEIAANYYENFFNKPQNIYYPHPYTDIPEIEADNYNEKIPLATVDEVLDIVLAKKKKKSCDAHALSNYMFNFLPLSYWTLMTEIFNDSFLNANFPNAWKDSRILLLAKKEHICEVNSTRPISLLDVFLKVNEKLFQTRFNDVLLRRGILPDNQSGFRESFRLQTRVLLFFEQVASLMSNSSPIATIFVDFKAAFDQLWFEGCIGKLRKMNIPKDYLSWIYAWLTKRRAYIEIEGIRSRWFNIYKGCPQGSIFSPTLFIAYHADMGDFLGGCLSHFFADDLAAIVAGSIGMKYTLQCIELERKLQKFLENLEYYSILTSQPINFAKTEGLWSARAVGAPKFDISSSNGVIQWSKKFKYLGYWITPKCKKYWEKYFIALSESKDGELLLEQANLNTFREMWRNKEMKITQIRVSKRFVEHVSVIEKVVRWCHETPMYSSLPDYDIEDISTLADFPETF</sequence>
<reference evidence="3" key="1">
    <citation type="submission" date="2021-02" db="EMBL/GenBank/DDBJ databases">
        <authorList>
            <person name="Nowell W R."/>
        </authorList>
    </citation>
    <scope>NUCLEOTIDE SEQUENCE</scope>
</reference>
<evidence type="ECO:0000259" key="1">
    <source>
        <dbReference type="PROSITE" id="PS50878"/>
    </source>
</evidence>
<evidence type="ECO:0000313" key="3">
    <source>
        <dbReference type="EMBL" id="CAF1614744.1"/>
    </source>
</evidence>
<dbReference type="EMBL" id="CAJNOJ010000220">
    <property type="protein sequence ID" value="CAF1305368.1"/>
    <property type="molecule type" value="Genomic_DNA"/>
</dbReference>
<dbReference type="InterPro" id="IPR043502">
    <property type="entry name" value="DNA/RNA_pol_sf"/>
</dbReference>
<feature type="domain" description="Reverse transcriptase" evidence="1">
    <location>
        <begin position="358"/>
        <end position="633"/>
    </location>
</feature>
<dbReference type="AlphaFoldDB" id="A0A816BQZ8"/>
<evidence type="ECO:0000313" key="2">
    <source>
        <dbReference type="EMBL" id="CAF1305368.1"/>
    </source>
</evidence>
<comment type="caution">
    <text evidence="3">The sequence shown here is derived from an EMBL/GenBank/DDBJ whole genome shotgun (WGS) entry which is preliminary data.</text>
</comment>
<dbReference type="Gene3D" id="3.60.10.10">
    <property type="entry name" value="Endonuclease/exonuclease/phosphatase"/>
    <property type="match status" value="1"/>
</dbReference>
<dbReference type="InterPro" id="IPR000477">
    <property type="entry name" value="RT_dom"/>
</dbReference>
<dbReference type="SUPFAM" id="SSF56672">
    <property type="entry name" value="DNA/RNA polymerases"/>
    <property type="match status" value="1"/>
</dbReference>
<dbReference type="OrthoDB" id="10056483at2759"/>
<dbReference type="SUPFAM" id="SSF56219">
    <property type="entry name" value="DNase I-like"/>
    <property type="match status" value="1"/>
</dbReference>
<organism evidence="3 4">
    <name type="scientific">Adineta ricciae</name>
    <name type="common">Rotifer</name>
    <dbReference type="NCBI Taxonomy" id="249248"/>
    <lineage>
        <taxon>Eukaryota</taxon>
        <taxon>Metazoa</taxon>
        <taxon>Spiralia</taxon>
        <taxon>Gnathifera</taxon>
        <taxon>Rotifera</taxon>
        <taxon>Eurotatoria</taxon>
        <taxon>Bdelloidea</taxon>
        <taxon>Adinetida</taxon>
        <taxon>Adinetidae</taxon>
        <taxon>Adineta</taxon>
    </lineage>
</organism>
<dbReference type="Proteomes" id="UP000663852">
    <property type="component" value="Unassembled WGS sequence"/>
</dbReference>
<dbReference type="Proteomes" id="UP000663828">
    <property type="component" value="Unassembled WGS sequence"/>
</dbReference>
<dbReference type="PROSITE" id="PS50878">
    <property type="entry name" value="RT_POL"/>
    <property type="match status" value="1"/>
</dbReference>
<name>A0A816BQZ8_ADIRI</name>
<protein>
    <recommendedName>
        <fullName evidence="1">Reverse transcriptase domain-containing protein</fullName>
    </recommendedName>
</protein>
<dbReference type="PANTHER" id="PTHR19446">
    <property type="entry name" value="REVERSE TRANSCRIPTASES"/>
    <property type="match status" value="1"/>
</dbReference>
<proteinExistence type="predicted"/>
<gene>
    <name evidence="2" type="ORF">EDS130_LOCUS30833</name>
    <name evidence="3" type="ORF">XAT740_LOCUS49395</name>
</gene>
<evidence type="ECO:0000313" key="4">
    <source>
        <dbReference type="Proteomes" id="UP000663828"/>
    </source>
</evidence>
<dbReference type="Pfam" id="PF00078">
    <property type="entry name" value="RVT_1"/>
    <property type="match status" value="1"/>
</dbReference>
<keyword evidence="4" id="KW-1185">Reference proteome</keyword>
<dbReference type="InterPro" id="IPR036691">
    <property type="entry name" value="Endo/exonu/phosph_ase_sf"/>
</dbReference>
<accession>A0A816BQZ8</accession>